<keyword evidence="6 15" id="KW-0560">Oxidoreductase</keyword>
<evidence type="ECO:0000256" key="13">
    <source>
        <dbReference type="PIRSR" id="PIRSR000239-1"/>
    </source>
</evidence>
<dbReference type="GO" id="GO:0034599">
    <property type="term" value="P:cellular response to oxidative stress"/>
    <property type="evidence" value="ECO:0007669"/>
    <property type="project" value="TreeGrafter"/>
</dbReference>
<dbReference type="RefSeq" id="WP_079542140.1">
    <property type="nucleotide sequence ID" value="NZ_CP171111.1"/>
</dbReference>
<dbReference type="GO" id="GO:0005737">
    <property type="term" value="C:cytoplasm"/>
    <property type="evidence" value="ECO:0007669"/>
    <property type="project" value="TreeGrafter"/>
</dbReference>
<dbReference type="Pfam" id="PF00578">
    <property type="entry name" value="AhpC-TSA"/>
    <property type="match status" value="1"/>
</dbReference>
<comment type="function">
    <text evidence="1">Thiol-specific peroxidase that catalyzes the reduction of hydrogen peroxide and organic hydroperoxides to water and alcohols, respectively. Plays a role in cell protection against oxidative stress by detoxifying peroxides and as sensor of hydrogen peroxide-mediated signaling events.</text>
</comment>
<keyword evidence="5" id="KW-0049">Antioxidant</keyword>
<dbReference type="InterPro" id="IPR024706">
    <property type="entry name" value="Peroxiredoxin_AhpC-typ"/>
</dbReference>
<comment type="similarity">
    <text evidence="10">Belongs to the peroxiredoxin family. BCP/PrxQ subfamily.</text>
</comment>
<dbReference type="InterPro" id="IPR013766">
    <property type="entry name" value="Thioredoxin_domain"/>
</dbReference>
<dbReference type="InterPro" id="IPR000866">
    <property type="entry name" value="AhpC/TSA"/>
</dbReference>
<evidence type="ECO:0000313" key="16">
    <source>
        <dbReference type="Proteomes" id="UP000190837"/>
    </source>
</evidence>
<dbReference type="Gene3D" id="3.40.30.10">
    <property type="entry name" value="Glutaredoxin"/>
    <property type="match status" value="1"/>
</dbReference>
<name>A0A1C3H749_9GAMM</name>
<evidence type="ECO:0000256" key="9">
    <source>
        <dbReference type="ARBA" id="ARBA00032824"/>
    </source>
</evidence>
<evidence type="ECO:0000313" key="15">
    <source>
        <dbReference type="EMBL" id="SAM71766.1"/>
    </source>
</evidence>
<feature type="active site" description="Cysteine sulfenic acid (-SOH) intermediate; for peroxidase activity" evidence="13">
    <location>
        <position position="40"/>
    </location>
</feature>
<sequence>MNLPQDLTLASTSAAPFTPARLQGQWTVLYFYPKDATPGCTSEGCAFRDLHPDFRALEAQVIGVSRDSVASHEKFRARQQFPFELVSDPEEILCRAFDVIKEKHNYGKTYMGIERSTFLLNPQGEVVRAWRKVKVAGHAEEVLQALRTAQG</sequence>
<dbReference type="SUPFAM" id="SSF52833">
    <property type="entry name" value="Thioredoxin-like"/>
    <property type="match status" value="1"/>
</dbReference>
<dbReference type="Proteomes" id="UP000190837">
    <property type="component" value="Unassembled WGS sequence"/>
</dbReference>
<dbReference type="InterPro" id="IPR036249">
    <property type="entry name" value="Thioredoxin-like_sf"/>
</dbReference>
<evidence type="ECO:0000256" key="5">
    <source>
        <dbReference type="ARBA" id="ARBA00022862"/>
    </source>
</evidence>
<reference evidence="16" key="1">
    <citation type="submission" date="2016-04" db="EMBL/GenBank/DDBJ databases">
        <authorList>
            <person name="Tagini F."/>
        </authorList>
    </citation>
    <scope>NUCLEOTIDE SEQUENCE [LARGE SCALE GENOMIC DNA]</scope>
    <source>
        <strain evidence="16">CHUV0807</strain>
    </source>
</reference>
<evidence type="ECO:0000256" key="11">
    <source>
        <dbReference type="ARBA" id="ARBA00042639"/>
    </source>
</evidence>
<evidence type="ECO:0000256" key="2">
    <source>
        <dbReference type="ARBA" id="ARBA00011245"/>
    </source>
</evidence>
<dbReference type="GO" id="GO:0008379">
    <property type="term" value="F:thioredoxin peroxidase activity"/>
    <property type="evidence" value="ECO:0007669"/>
    <property type="project" value="TreeGrafter"/>
</dbReference>
<evidence type="ECO:0000256" key="1">
    <source>
        <dbReference type="ARBA" id="ARBA00003330"/>
    </source>
</evidence>
<dbReference type="AlphaFoldDB" id="A0A1C3H749"/>
<gene>
    <name evidence="15" type="ORF">CHUV0807_2377</name>
</gene>
<dbReference type="PIRSF" id="PIRSF000239">
    <property type="entry name" value="AHPC"/>
    <property type="match status" value="1"/>
</dbReference>
<feature type="domain" description="Thioredoxin" evidence="14">
    <location>
        <begin position="8"/>
        <end position="151"/>
    </location>
</feature>
<evidence type="ECO:0000256" key="3">
    <source>
        <dbReference type="ARBA" id="ARBA00013017"/>
    </source>
</evidence>
<protein>
    <recommendedName>
        <fullName evidence="3">thioredoxin-dependent peroxiredoxin</fullName>
        <ecNumber evidence="3">1.11.1.24</ecNumber>
    </recommendedName>
    <alternativeName>
        <fullName evidence="9">Thioredoxin peroxidase</fullName>
    </alternativeName>
    <alternativeName>
        <fullName evidence="11">Thioredoxin-dependent peroxiredoxin Bcp</fullName>
    </alternativeName>
</protein>
<keyword evidence="8" id="KW-0676">Redox-active center</keyword>
<evidence type="ECO:0000256" key="12">
    <source>
        <dbReference type="ARBA" id="ARBA00049091"/>
    </source>
</evidence>
<evidence type="ECO:0000256" key="8">
    <source>
        <dbReference type="ARBA" id="ARBA00023284"/>
    </source>
</evidence>
<evidence type="ECO:0000256" key="7">
    <source>
        <dbReference type="ARBA" id="ARBA00023157"/>
    </source>
</evidence>
<organism evidence="15 16">
    <name type="scientific">Cardiobacterium hominis</name>
    <dbReference type="NCBI Taxonomy" id="2718"/>
    <lineage>
        <taxon>Bacteria</taxon>
        <taxon>Pseudomonadati</taxon>
        <taxon>Pseudomonadota</taxon>
        <taxon>Gammaproteobacteria</taxon>
        <taxon>Cardiobacteriales</taxon>
        <taxon>Cardiobacteriaceae</taxon>
        <taxon>Cardiobacterium</taxon>
    </lineage>
</organism>
<dbReference type="PROSITE" id="PS51352">
    <property type="entry name" value="THIOREDOXIN_2"/>
    <property type="match status" value="1"/>
</dbReference>
<dbReference type="EC" id="1.11.1.24" evidence="3"/>
<evidence type="ECO:0000256" key="10">
    <source>
        <dbReference type="ARBA" id="ARBA00038489"/>
    </source>
</evidence>
<evidence type="ECO:0000256" key="6">
    <source>
        <dbReference type="ARBA" id="ARBA00023002"/>
    </source>
</evidence>
<dbReference type="PANTHER" id="PTHR42801">
    <property type="entry name" value="THIOREDOXIN-DEPENDENT PEROXIDE REDUCTASE"/>
    <property type="match status" value="1"/>
</dbReference>
<dbReference type="CDD" id="cd03017">
    <property type="entry name" value="PRX_BCP"/>
    <property type="match status" value="1"/>
</dbReference>
<dbReference type="PANTHER" id="PTHR42801:SF4">
    <property type="entry name" value="AHPC_TSA FAMILY PROTEIN"/>
    <property type="match status" value="1"/>
</dbReference>
<keyword evidence="4 15" id="KW-0575">Peroxidase</keyword>
<accession>A0A1C3H749</accession>
<evidence type="ECO:0000256" key="4">
    <source>
        <dbReference type="ARBA" id="ARBA00022559"/>
    </source>
</evidence>
<comment type="subunit">
    <text evidence="2">Monomer.</text>
</comment>
<proteinExistence type="inferred from homology"/>
<keyword evidence="7" id="KW-1015">Disulfide bond</keyword>
<evidence type="ECO:0000259" key="14">
    <source>
        <dbReference type="PROSITE" id="PS51352"/>
    </source>
</evidence>
<comment type="catalytic activity">
    <reaction evidence="12">
        <text>a hydroperoxide + [thioredoxin]-dithiol = an alcohol + [thioredoxin]-disulfide + H2O</text>
        <dbReference type="Rhea" id="RHEA:62620"/>
        <dbReference type="Rhea" id="RHEA-COMP:10698"/>
        <dbReference type="Rhea" id="RHEA-COMP:10700"/>
        <dbReference type="ChEBI" id="CHEBI:15377"/>
        <dbReference type="ChEBI" id="CHEBI:29950"/>
        <dbReference type="ChEBI" id="CHEBI:30879"/>
        <dbReference type="ChEBI" id="CHEBI:35924"/>
        <dbReference type="ChEBI" id="CHEBI:50058"/>
        <dbReference type="EC" id="1.11.1.24"/>
    </reaction>
</comment>
<dbReference type="GO" id="GO:0045454">
    <property type="term" value="P:cell redox homeostasis"/>
    <property type="evidence" value="ECO:0007669"/>
    <property type="project" value="TreeGrafter"/>
</dbReference>
<dbReference type="InterPro" id="IPR050924">
    <property type="entry name" value="Peroxiredoxin_BCP/PrxQ"/>
</dbReference>
<dbReference type="EMBL" id="FKLO01000080">
    <property type="protein sequence ID" value="SAM71766.1"/>
    <property type="molecule type" value="Genomic_DNA"/>
</dbReference>
<dbReference type="FunFam" id="3.40.30.10:FF:000007">
    <property type="entry name" value="Thioredoxin-dependent thiol peroxidase"/>
    <property type="match status" value="1"/>
</dbReference>